<reference evidence="1 2" key="1">
    <citation type="submission" date="2023-09" db="EMBL/GenBank/DDBJ databases">
        <authorList>
            <person name="Wang M."/>
        </authorList>
    </citation>
    <scope>NUCLEOTIDE SEQUENCE [LARGE SCALE GENOMIC DNA]</scope>
    <source>
        <strain evidence="1">GT-2023</strain>
        <tissue evidence="1">Liver</tissue>
    </source>
</reference>
<evidence type="ECO:0000313" key="1">
    <source>
        <dbReference type="EMBL" id="KAL1256466.1"/>
    </source>
</evidence>
<protein>
    <submittedName>
        <fullName evidence="1">Uncharacterized protein</fullName>
    </submittedName>
</protein>
<dbReference type="EMBL" id="JAYMGO010000018">
    <property type="protein sequence ID" value="KAL1256466.1"/>
    <property type="molecule type" value="Genomic_DNA"/>
</dbReference>
<comment type="caution">
    <text evidence="1">The sequence shown here is derived from an EMBL/GenBank/DDBJ whole genome shotgun (WGS) entry which is preliminary data.</text>
</comment>
<gene>
    <name evidence="1" type="ORF">QQF64_012011</name>
</gene>
<sequence>MDQTFSMQRHEIVDADTPVKALMERWPALFMERQDRAVDRYTPRFVTIFKSKKGSIGEKLDELMQQINTGACEVEAWAQVSVGVLTVTDEQKFLSK</sequence>
<organism evidence="1 2">
    <name type="scientific">Cirrhinus molitorella</name>
    <name type="common">mud carp</name>
    <dbReference type="NCBI Taxonomy" id="172907"/>
    <lineage>
        <taxon>Eukaryota</taxon>
        <taxon>Metazoa</taxon>
        <taxon>Chordata</taxon>
        <taxon>Craniata</taxon>
        <taxon>Vertebrata</taxon>
        <taxon>Euteleostomi</taxon>
        <taxon>Actinopterygii</taxon>
        <taxon>Neopterygii</taxon>
        <taxon>Teleostei</taxon>
        <taxon>Ostariophysi</taxon>
        <taxon>Cypriniformes</taxon>
        <taxon>Cyprinidae</taxon>
        <taxon>Labeoninae</taxon>
        <taxon>Labeonini</taxon>
        <taxon>Cirrhinus</taxon>
    </lineage>
</organism>
<name>A0ABR3LWT3_9TELE</name>
<dbReference type="Proteomes" id="UP001558613">
    <property type="component" value="Unassembled WGS sequence"/>
</dbReference>
<evidence type="ECO:0000313" key="2">
    <source>
        <dbReference type="Proteomes" id="UP001558613"/>
    </source>
</evidence>
<proteinExistence type="predicted"/>
<accession>A0ABR3LWT3</accession>
<keyword evidence="2" id="KW-1185">Reference proteome</keyword>